<sequence length="299" mass="34135">MDSIQPQFSKSDVQDLHFHATIGCVSAFSWLVWDMLISFDDEVRYVWRSPNSICKYLYFYSRYIGLAILIAMGPEYNGWRQHPNSLTDCRTPFIYDAIGINAIGLASTAMLMMRVYALYGCRRSMLYFLLLFSFLYISTDVILAILICIGNKPLLVELSADVAVCLNFTVSARVGAWIPCVITQVLLLVLIFVKRLSSGLPIKHRSRYMSLIVRDGFWTFVLLTVGSILCNVSYATNHPQMFAFIVPWFSAIISYPGSRLNLNIRKVHDKPMTVIGLSMLENLQENEEEENQQLPRNQP</sequence>
<dbReference type="EMBL" id="KV428061">
    <property type="protein sequence ID" value="KZT38554.1"/>
    <property type="molecule type" value="Genomic_DNA"/>
</dbReference>
<feature type="transmembrane region" description="Helical" evidence="1">
    <location>
        <begin position="125"/>
        <end position="147"/>
    </location>
</feature>
<dbReference type="Proteomes" id="UP000076798">
    <property type="component" value="Unassembled WGS sequence"/>
</dbReference>
<feature type="transmembrane region" description="Helical" evidence="1">
    <location>
        <begin position="56"/>
        <end position="73"/>
    </location>
</feature>
<dbReference type="OrthoDB" id="2638860at2759"/>
<keyword evidence="1" id="KW-1133">Transmembrane helix</keyword>
<organism evidence="3 4">
    <name type="scientific">Sistotremastrum suecicum HHB10207 ss-3</name>
    <dbReference type="NCBI Taxonomy" id="1314776"/>
    <lineage>
        <taxon>Eukaryota</taxon>
        <taxon>Fungi</taxon>
        <taxon>Dikarya</taxon>
        <taxon>Basidiomycota</taxon>
        <taxon>Agaricomycotina</taxon>
        <taxon>Agaricomycetes</taxon>
        <taxon>Sistotremastrales</taxon>
        <taxon>Sistotremastraceae</taxon>
        <taxon>Sistotremastrum</taxon>
    </lineage>
</organism>
<dbReference type="AlphaFoldDB" id="A0A166DIC7"/>
<feature type="transmembrane region" description="Helical" evidence="1">
    <location>
        <begin position="16"/>
        <end position="36"/>
    </location>
</feature>
<accession>A0A166DIC7</accession>
<evidence type="ECO:0000256" key="1">
    <source>
        <dbReference type="SAM" id="Phobius"/>
    </source>
</evidence>
<evidence type="ECO:0000313" key="3">
    <source>
        <dbReference type="EMBL" id="KZT38554.1"/>
    </source>
</evidence>
<keyword evidence="1" id="KW-0472">Membrane</keyword>
<feature type="transmembrane region" description="Helical" evidence="1">
    <location>
        <begin position="93"/>
        <end position="113"/>
    </location>
</feature>
<evidence type="ECO:0000313" key="4">
    <source>
        <dbReference type="Proteomes" id="UP000076798"/>
    </source>
</evidence>
<reference evidence="3 4" key="1">
    <citation type="journal article" date="2016" name="Mol. Biol. Evol.">
        <title>Comparative Genomics of Early-Diverging Mushroom-Forming Fungi Provides Insights into the Origins of Lignocellulose Decay Capabilities.</title>
        <authorList>
            <person name="Nagy L.G."/>
            <person name="Riley R."/>
            <person name="Tritt A."/>
            <person name="Adam C."/>
            <person name="Daum C."/>
            <person name="Floudas D."/>
            <person name="Sun H."/>
            <person name="Yadav J.S."/>
            <person name="Pangilinan J."/>
            <person name="Larsson K.H."/>
            <person name="Matsuura K."/>
            <person name="Barry K."/>
            <person name="Labutti K."/>
            <person name="Kuo R."/>
            <person name="Ohm R.A."/>
            <person name="Bhattacharya S.S."/>
            <person name="Shirouzu T."/>
            <person name="Yoshinaga Y."/>
            <person name="Martin F.M."/>
            <person name="Grigoriev I.V."/>
            <person name="Hibbett D.S."/>
        </authorList>
    </citation>
    <scope>NUCLEOTIDE SEQUENCE [LARGE SCALE GENOMIC DNA]</scope>
    <source>
        <strain evidence="3 4">HHB10207 ss-3</strain>
    </source>
</reference>
<proteinExistence type="predicted"/>
<dbReference type="InterPro" id="IPR045340">
    <property type="entry name" value="DUF6533"/>
</dbReference>
<feature type="transmembrane region" description="Helical" evidence="1">
    <location>
        <begin position="217"/>
        <end position="235"/>
    </location>
</feature>
<gene>
    <name evidence="3" type="ORF">SISSUDRAFT_1061908</name>
</gene>
<name>A0A166DIC7_9AGAM</name>
<feature type="transmembrane region" description="Helical" evidence="1">
    <location>
        <begin position="176"/>
        <end position="196"/>
    </location>
</feature>
<feature type="transmembrane region" description="Helical" evidence="1">
    <location>
        <begin position="241"/>
        <end position="262"/>
    </location>
</feature>
<dbReference type="Pfam" id="PF20151">
    <property type="entry name" value="DUF6533"/>
    <property type="match status" value="1"/>
</dbReference>
<protein>
    <recommendedName>
        <fullName evidence="2">DUF6533 domain-containing protein</fullName>
    </recommendedName>
</protein>
<feature type="domain" description="DUF6533" evidence="2">
    <location>
        <begin position="24"/>
        <end position="67"/>
    </location>
</feature>
<dbReference type="STRING" id="1314776.A0A166DIC7"/>
<evidence type="ECO:0000259" key="2">
    <source>
        <dbReference type="Pfam" id="PF20151"/>
    </source>
</evidence>
<keyword evidence="1" id="KW-0812">Transmembrane</keyword>
<keyword evidence="4" id="KW-1185">Reference proteome</keyword>